<sequence>MRLNLQRYAYDVGMRLGEFDKGNVLAVPKPTGPAMADVDTSSDTGYVRRKRVRQQQLPESQWSDRGSQQNAKTCVASAGIQITTQPDVFSVGEGSTSIINKGRMLLAEPANTDSQVTLLSP</sequence>
<protein>
    <submittedName>
        <fullName evidence="1">Uncharacterized protein</fullName>
    </submittedName>
</protein>
<dbReference type="EMBL" id="PKPP01000524">
    <property type="protein sequence ID" value="PWA91721.1"/>
    <property type="molecule type" value="Genomic_DNA"/>
</dbReference>
<evidence type="ECO:0000313" key="1">
    <source>
        <dbReference type="EMBL" id="PWA91721.1"/>
    </source>
</evidence>
<accession>A0A2U1Q116</accession>
<reference evidence="1 2" key="1">
    <citation type="journal article" date="2018" name="Mol. Plant">
        <title>The genome of Artemisia annua provides insight into the evolution of Asteraceae family and artemisinin biosynthesis.</title>
        <authorList>
            <person name="Shen Q."/>
            <person name="Zhang L."/>
            <person name="Liao Z."/>
            <person name="Wang S."/>
            <person name="Yan T."/>
            <person name="Shi P."/>
            <person name="Liu M."/>
            <person name="Fu X."/>
            <person name="Pan Q."/>
            <person name="Wang Y."/>
            <person name="Lv Z."/>
            <person name="Lu X."/>
            <person name="Zhang F."/>
            <person name="Jiang W."/>
            <person name="Ma Y."/>
            <person name="Chen M."/>
            <person name="Hao X."/>
            <person name="Li L."/>
            <person name="Tang Y."/>
            <person name="Lv G."/>
            <person name="Zhou Y."/>
            <person name="Sun X."/>
            <person name="Brodelius P.E."/>
            <person name="Rose J.K.C."/>
            <person name="Tang K."/>
        </authorList>
    </citation>
    <scope>NUCLEOTIDE SEQUENCE [LARGE SCALE GENOMIC DNA]</scope>
    <source>
        <strain evidence="2">cv. Huhao1</strain>
        <tissue evidence="1">Leaf</tissue>
    </source>
</reference>
<comment type="caution">
    <text evidence="1">The sequence shown here is derived from an EMBL/GenBank/DDBJ whole genome shotgun (WGS) entry which is preliminary data.</text>
</comment>
<evidence type="ECO:0000313" key="2">
    <source>
        <dbReference type="Proteomes" id="UP000245207"/>
    </source>
</evidence>
<keyword evidence="2" id="KW-1185">Reference proteome</keyword>
<proteinExistence type="predicted"/>
<gene>
    <name evidence="1" type="ORF">CTI12_AA088200</name>
</gene>
<name>A0A2U1Q116_ARTAN</name>
<dbReference type="AlphaFoldDB" id="A0A2U1Q116"/>
<dbReference type="Proteomes" id="UP000245207">
    <property type="component" value="Unassembled WGS sequence"/>
</dbReference>
<organism evidence="1 2">
    <name type="scientific">Artemisia annua</name>
    <name type="common">Sweet wormwood</name>
    <dbReference type="NCBI Taxonomy" id="35608"/>
    <lineage>
        <taxon>Eukaryota</taxon>
        <taxon>Viridiplantae</taxon>
        <taxon>Streptophyta</taxon>
        <taxon>Embryophyta</taxon>
        <taxon>Tracheophyta</taxon>
        <taxon>Spermatophyta</taxon>
        <taxon>Magnoliopsida</taxon>
        <taxon>eudicotyledons</taxon>
        <taxon>Gunneridae</taxon>
        <taxon>Pentapetalae</taxon>
        <taxon>asterids</taxon>
        <taxon>campanulids</taxon>
        <taxon>Asterales</taxon>
        <taxon>Asteraceae</taxon>
        <taxon>Asteroideae</taxon>
        <taxon>Anthemideae</taxon>
        <taxon>Artemisiinae</taxon>
        <taxon>Artemisia</taxon>
    </lineage>
</organism>